<evidence type="ECO:0000256" key="4">
    <source>
        <dbReference type="ARBA" id="ARBA00022833"/>
    </source>
</evidence>
<keyword evidence="2" id="KW-0479">Metal-binding</keyword>
<dbReference type="EMBL" id="QZWG01000003">
    <property type="protein sequence ID" value="RZC19443.1"/>
    <property type="molecule type" value="Genomic_DNA"/>
</dbReference>
<evidence type="ECO:0000256" key="6">
    <source>
        <dbReference type="ARBA" id="ARBA00023163"/>
    </source>
</evidence>
<comment type="subcellular location">
    <subcellularLocation>
        <location evidence="1">Nucleus</location>
    </subcellularLocation>
</comment>
<dbReference type="AlphaFoldDB" id="A0A445L8A0"/>
<evidence type="ECO:0000256" key="3">
    <source>
        <dbReference type="ARBA" id="ARBA00022771"/>
    </source>
</evidence>
<dbReference type="SMART" id="SM00355">
    <property type="entry name" value="ZnF_C2H2"/>
    <property type="match status" value="1"/>
</dbReference>
<evidence type="ECO:0000256" key="1">
    <source>
        <dbReference type="ARBA" id="ARBA00004123"/>
    </source>
</evidence>
<keyword evidence="5" id="KW-0805">Transcription regulation</keyword>
<keyword evidence="6" id="KW-0804">Transcription</keyword>
<dbReference type="GO" id="GO:0008270">
    <property type="term" value="F:zinc ion binding"/>
    <property type="evidence" value="ECO:0007669"/>
    <property type="project" value="UniProtKB-KW"/>
</dbReference>
<dbReference type="PANTHER" id="PTHR45801:SF94">
    <property type="entry name" value="ZINC FINGER PROTEIN 10"/>
    <property type="match status" value="1"/>
</dbReference>
<dbReference type="PROSITE" id="PS00028">
    <property type="entry name" value="ZINC_FINGER_C2H2_1"/>
    <property type="match status" value="1"/>
</dbReference>
<dbReference type="InterPro" id="IPR036236">
    <property type="entry name" value="Znf_C2H2_sf"/>
</dbReference>
<evidence type="ECO:0000313" key="12">
    <source>
        <dbReference type="Proteomes" id="UP000289340"/>
    </source>
</evidence>
<dbReference type="InterPro" id="IPR013087">
    <property type="entry name" value="Znf_C2H2_type"/>
</dbReference>
<evidence type="ECO:0000256" key="9">
    <source>
        <dbReference type="SAM" id="MobiDB-lite"/>
    </source>
</evidence>
<evidence type="ECO:0000256" key="7">
    <source>
        <dbReference type="ARBA" id="ARBA00023242"/>
    </source>
</evidence>
<dbReference type="Gene3D" id="3.30.160.60">
    <property type="entry name" value="Classic Zinc Finger"/>
    <property type="match status" value="1"/>
</dbReference>
<evidence type="ECO:0000256" key="8">
    <source>
        <dbReference type="PROSITE-ProRule" id="PRU00042"/>
    </source>
</evidence>
<protein>
    <submittedName>
        <fullName evidence="11">Putative transcriptional regulator RABBIT EARS</fullName>
    </submittedName>
</protein>
<evidence type="ECO:0000256" key="5">
    <source>
        <dbReference type="ARBA" id="ARBA00023015"/>
    </source>
</evidence>
<comment type="caution">
    <text evidence="11">The sequence shown here is derived from an EMBL/GenBank/DDBJ whole genome shotgun (WGS) entry which is preliminary data.</text>
</comment>
<gene>
    <name evidence="11" type="ORF">D0Y65_006320</name>
</gene>
<feature type="compositionally biased region" description="Basic residues" evidence="9">
    <location>
        <begin position="17"/>
        <end position="26"/>
    </location>
</feature>
<keyword evidence="4" id="KW-0862">Zinc</keyword>
<dbReference type="SUPFAM" id="SSF57667">
    <property type="entry name" value="beta-beta-alpha zinc fingers"/>
    <property type="match status" value="1"/>
</dbReference>
<sequence>MQMKTLQHIKPQMNPRKQCKQKRTQNNHKPNWQARRLTISDKGNAVEERANSCHMRLLTWTQTCHVGLPTWTKGQCWTKKKKYSLNSTSLGSPTNPSYGDSWEEQAFAEDAANSLGGCIWPPRSYSCSFCRREFRSAQALGGHMNVHRRDRARLKQQPSSPHNEILCRHDLETQLHNKPVHQSSFASLGGYLYPSPVCGLAYKKTNPNSDPDFVASPSSSPSLSKALLAPSVNIGTFREETMIPLYDSSILHEISPASNNSSESWPNSAEDHRLYSCKFYPQADTKKASKEIMDSRYRDNKGNNDDIDGDMSLNSVVYRTYPSLQFESTKEPDHISCKKRKTDASSTLFSSQSSSVDRHHVKPKMFEFSPSSIEELDLELRLGNRSKV</sequence>
<dbReference type="Pfam" id="PF13912">
    <property type="entry name" value="zf-C2H2_6"/>
    <property type="match status" value="1"/>
</dbReference>
<dbReference type="GO" id="GO:0005634">
    <property type="term" value="C:nucleus"/>
    <property type="evidence" value="ECO:0007669"/>
    <property type="project" value="UniProtKB-SubCell"/>
</dbReference>
<dbReference type="PROSITE" id="PS50157">
    <property type="entry name" value="ZINC_FINGER_C2H2_2"/>
    <property type="match status" value="1"/>
</dbReference>
<evidence type="ECO:0000259" key="10">
    <source>
        <dbReference type="PROSITE" id="PS50157"/>
    </source>
</evidence>
<dbReference type="PANTHER" id="PTHR45801">
    <property type="entry name" value="OS07G0101800 PROTEIN"/>
    <property type="match status" value="1"/>
</dbReference>
<feature type="domain" description="C2H2-type" evidence="10">
    <location>
        <begin position="125"/>
        <end position="152"/>
    </location>
</feature>
<evidence type="ECO:0000256" key="2">
    <source>
        <dbReference type="ARBA" id="ARBA00022723"/>
    </source>
</evidence>
<keyword evidence="3 8" id="KW-0863">Zinc-finger</keyword>
<organism evidence="11 12">
    <name type="scientific">Glycine soja</name>
    <name type="common">Wild soybean</name>
    <dbReference type="NCBI Taxonomy" id="3848"/>
    <lineage>
        <taxon>Eukaryota</taxon>
        <taxon>Viridiplantae</taxon>
        <taxon>Streptophyta</taxon>
        <taxon>Embryophyta</taxon>
        <taxon>Tracheophyta</taxon>
        <taxon>Spermatophyta</taxon>
        <taxon>Magnoliopsida</taxon>
        <taxon>eudicotyledons</taxon>
        <taxon>Gunneridae</taxon>
        <taxon>Pentapetalae</taxon>
        <taxon>rosids</taxon>
        <taxon>fabids</taxon>
        <taxon>Fabales</taxon>
        <taxon>Fabaceae</taxon>
        <taxon>Papilionoideae</taxon>
        <taxon>50 kb inversion clade</taxon>
        <taxon>NPAAA clade</taxon>
        <taxon>indigoferoid/millettioid clade</taxon>
        <taxon>Phaseoleae</taxon>
        <taxon>Glycine</taxon>
        <taxon>Glycine subgen. Soja</taxon>
    </lineage>
</organism>
<keyword evidence="12" id="KW-1185">Reference proteome</keyword>
<reference evidence="11 12" key="1">
    <citation type="submission" date="2018-09" db="EMBL/GenBank/DDBJ databases">
        <title>A high-quality reference genome of wild soybean provides a powerful tool to mine soybean genomes.</title>
        <authorList>
            <person name="Xie M."/>
            <person name="Chung C.Y.L."/>
            <person name="Li M.-W."/>
            <person name="Wong F.-L."/>
            <person name="Chan T.-F."/>
            <person name="Lam H.-M."/>
        </authorList>
    </citation>
    <scope>NUCLEOTIDE SEQUENCE [LARGE SCALE GENOMIC DNA]</scope>
    <source>
        <strain evidence="12">cv. W05</strain>
        <tissue evidence="11">Hypocotyl of etiolated seedlings</tissue>
    </source>
</reference>
<dbReference type="Proteomes" id="UP000289340">
    <property type="component" value="Chromosome 3"/>
</dbReference>
<name>A0A445L8A0_GLYSO</name>
<evidence type="ECO:0000313" key="11">
    <source>
        <dbReference type="EMBL" id="RZC19443.1"/>
    </source>
</evidence>
<dbReference type="InterPro" id="IPR052426">
    <property type="entry name" value="Plant_dev_regulator"/>
</dbReference>
<accession>A0A445L8A0</accession>
<feature type="region of interest" description="Disordered" evidence="9">
    <location>
        <begin position="1"/>
        <end position="32"/>
    </location>
</feature>
<keyword evidence="7" id="KW-0539">Nucleus</keyword>
<proteinExistence type="predicted"/>